<dbReference type="PANTHER" id="PTHR36848:SF2">
    <property type="entry name" value="SECRETED PROTEIN"/>
    <property type="match status" value="1"/>
</dbReference>
<gene>
    <name evidence="2" type="ORF">P875_00128018</name>
</gene>
<keyword evidence="1" id="KW-0732">Signal</keyword>
<dbReference type="SUPFAM" id="SSF49785">
    <property type="entry name" value="Galactose-binding domain-like"/>
    <property type="match status" value="1"/>
</dbReference>
<name>A0A0F0IHI3_ASPPU</name>
<protein>
    <recommendedName>
        <fullName evidence="4">Secreted protein</fullName>
    </recommendedName>
</protein>
<dbReference type="EMBL" id="JZEE01000238">
    <property type="protein sequence ID" value="KJK66631.1"/>
    <property type="molecule type" value="Genomic_DNA"/>
</dbReference>
<evidence type="ECO:0008006" key="4">
    <source>
        <dbReference type="Google" id="ProtNLM"/>
    </source>
</evidence>
<evidence type="ECO:0000313" key="2">
    <source>
        <dbReference type="EMBL" id="KJK66631.1"/>
    </source>
</evidence>
<proteinExistence type="predicted"/>
<dbReference type="Pfam" id="PF17132">
    <property type="entry name" value="Glyco_hydro_106"/>
    <property type="match status" value="1"/>
</dbReference>
<evidence type="ECO:0000313" key="3">
    <source>
        <dbReference type="Proteomes" id="UP000033540"/>
    </source>
</evidence>
<dbReference type="OrthoDB" id="2588159at2759"/>
<dbReference type="STRING" id="1403190.A0A0F0IHI3"/>
<accession>A0A0F0IHI3</accession>
<dbReference type="InterPro" id="IPR053161">
    <property type="entry name" value="Ulvan_degrading_GH"/>
</dbReference>
<dbReference type="Proteomes" id="UP000033540">
    <property type="component" value="Unassembled WGS sequence"/>
</dbReference>
<feature type="signal peptide" evidence="1">
    <location>
        <begin position="1"/>
        <end position="21"/>
    </location>
</feature>
<sequence>MQYALRYFGLWCWSLAHVVAAVDYHPTTNHEGFAPGSFADPAKVTRPRFRYWLPDASVDPEDIAFDIRDLGNHGAGGIELHNGYSAPTGKPPTNWTTYAYGTPAFVNILRAILQTHIDEGLVPDISMVNNGAIPAEWDNPHLSWALKTSQVVVNGSYNGTLPGWGSGNFLAAHTYAILNTSTVVKAFNGPWKPRDPWPQHTISNESLTVVSDLVQPDGSIRVTSHHVEGAQSHILQAFYMYQPLARKIIPAVDPPSFLQNGSLYVDHFSVEGARQITEFLEEYILVDGVTELLQKVCNYLWEDSLEIPGDIYWTPGLEEGFKTQYAYDILRYLPLLENIGGYQLTQPIVSVILDSGDQGAGIVADFLSTLTHGLDSYYTYLTQWTHRKLGLEFSAQVGYNTPVDMLQLVPSVDAPESESLSFMSDIDGYTQYSTPAELSGKPVISNEMGADYKTPFSQTWQKVLYGAKQAFAGGVNQLVLHGATFSHNFTGTTWPGYITHKYDYPEYSRHQPGWEVGFQEAMDYLGRNSWALQSGVPKIDLVFWNKQMPQSPYPVSIYLPTDLLQAGYTYGYLSPENFALPEAYAKSGILAPTRHAFKLLILRGNDTLTPQGVDYLAKYAEEGLPIVISGGLPSRYASSNQAAIKKANQTLTSLLSFENVHQVPYENLAASIASLHIEPRSQIRSNETWHTRWRDLPTKDSYVFVYNAGNYSAGSITFKHSGTAYFLDAWTGEEIQIAQYTYEDGYMTIPLTLQREETRLIRLSPTGQLRSHVVAASDAVLGVRVTNSSGIEVQIAGSNGTAEVVLSSGKTINKWVSIPPHAYSIDKWQVKVEQWLPPDDFYNLDPTSKKVNITIDNPGPSLKSWLDLGLSNVSGIGYYSAIIQWRPQPYLSNEPGAYLVLPSISHGVVGFINGRKLPPFDITNPRLDITSYLVHGNNTIDLRVSSTLWNGVMPYWDDIRTAGYGVAKPLKDLPPKQHYGIIGDVVIEPYLRYTIT</sequence>
<dbReference type="InterPro" id="IPR008979">
    <property type="entry name" value="Galactose-bd-like_sf"/>
</dbReference>
<feature type="chain" id="PRO_5002443205" description="Secreted protein" evidence="1">
    <location>
        <begin position="22"/>
        <end position="996"/>
    </location>
</feature>
<organism evidence="2 3">
    <name type="scientific">Aspergillus parasiticus (strain ATCC 56775 / NRRL 5862 / SRRC 143 / SU-1)</name>
    <dbReference type="NCBI Taxonomy" id="1403190"/>
    <lineage>
        <taxon>Eukaryota</taxon>
        <taxon>Fungi</taxon>
        <taxon>Dikarya</taxon>
        <taxon>Ascomycota</taxon>
        <taxon>Pezizomycotina</taxon>
        <taxon>Eurotiomycetes</taxon>
        <taxon>Eurotiomycetidae</taxon>
        <taxon>Eurotiales</taxon>
        <taxon>Aspergillaceae</taxon>
        <taxon>Aspergillus</taxon>
        <taxon>Aspergillus subgen. Circumdati</taxon>
    </lineage>
</organism>
<comment type="caution">
    <text evidence="2">The sequence shown here is derived from an EMBL/GenBank/DDBJ whole genome shotgun (WGS) entry which is preliminary data.</text>
</comment>
<evidence type="ECO:0000256" key="1">
    <source>
        <dbReference type="SAM" id="SignalP"/>
    </source>
</evidence>
<reference evidence="2 3" key="1">
    <citation type="submission" date="2015-02" db="EMBL/GenBank/DDBJ databases">
        <title>Draft genome sequence of Aspergillus parasiticus SU-1.</title>
        <authorList>
            <person name="Yu J."/>
            <person name="Fedorova N."/>
            <person name="Yin Y."/>
            <person name="Losada L."/>
            <person name="Zafar N."/>
            <person name="Taujale R."/>
            <person name="Ehrlich K.C."/>
            <person name="Bhatnagar D."/>
            <person name="Cleveland T.E."/>
            <person name="Bennett J.W."/>
            <person name="Nierman W.C."/>
        </authorList>
    </citation>
    <scope>NUCLEOTIDE SEQUENCE [LARGE SCALE GENOMIC DNA]</scope>
    <source>
        <strain evidence="3">ATCC 56775 / NRRL 5862 / SRRC 143 / SU-1</strain>
    </source>
</reference>
<dbReference type="PANTHER" id="PTHR36848">
    <property type="entry name" value="DNA-BINDING PROTEIN (PUTATIVE SECRETED PROTEIN)-RELATED"/>
    <property type="match status" value="1"/>
</dbReference>
<dbReference type="AlphaFoldDB" id="A0A0F0IHI3"/>